<accession>A0A067PBL0</accession>
<evidence type="ECO:0000313" key="1">
    <source>
        <dbReference type="EMBL" id="KDQ52308.1"/>
    </source>
</evidence>
<dbReference type="InParanoid" id="A0A067PBL0"/>
<reference evidence="2" key="1">
    <citation type="journal article" date="2014" name="Proc. Natl. Acad. Sci. U.S.A.">
        <title>Extensive sampling of basidiomycete genomes demonstrates inadequacy of the white-rot/brown-rot paradigm for wood decay fungi.</title>
        <authorList>
            <person name="Riley R."/>
            <person name="Salamov A.A."/>
            <person name="Brown D.W."/>
            <person name="Nagy L.G."/>
            <person name="Floudas D."/>
            <person name="Held B.W."/>
            <person name="Levasseur A."/>
            <person name="Lombard V."/>
            <person name="Morin E."/>
            <person name="Otillar R."/>
            <person name="Lindquist E.A."/>
            <person name="Sun H."/>
            <person name="LaButti K.M."/>
            <person name="Schmutz J."/>
            <person name="Jabbour D."/>
            <person name="Luo H."/>
            <person name="Baker S.E."/>
            <person name="Pisabarro A.G."/>
            <person name="Walton J.D."/>
            <person name="Blanchette R.A."/>
            <person name="Henrissat B."/>
            <person name="Martin F."/>
            <person name="Cullen D."/>
            <person name="Hibbett D.S."/>
            <person name="Grigoriev I.V."/>
        </authorList>
    </citation>
    <scope>NUCLEOTIDE SEQUENCE [LARGE SCALE GENOMIC DNA]</scope>
    <source>
        <strain evidence="2">MUCL 33604</strain>
    </source>
</reference>
<dbReference type="Proteomes" id="UP000027265">
    <property type="component" value="Unassembled WGS sequence"/>
</dbReference>
<gene>
    <name evidence="1" type="ORF">JAAARDRAFT_198477</name>
</gene>
<organism evidence="1 2">
    <name type="scientific">Jaapia argillacea MUCL 33604</name>
    <dbReference type="NCBI Taxonomy" id="933084"/>
    <lineage>
        <taxon>Eukaryota</taxon>
        <taxon>Fungi</taxon>
        <taxon>Dikarya</taxon>
        <taxon>Basidiomycota</taxon>
        <taxon>Agaricomycotina</taxon>
        <taxon>Agaricomycetes</taxon>
        <taxon>Agaricomycetidae</taxon>
        <taxon>Jaapiales</taxon>
        <taxon>Jaapiaceae</taxon>
        <taxon>Jaapia</taxon>
    </lineage>
</organism>
<dbReference type="AlphaFoldDB" id="A0A067PBL0"/>
<dbReference type="EMBL" id="KL197741">
    <property type="protein sequence ID" value="KDQ52308.1"/>
    <property type="molecule type" value="Genomic_DNA"/>
</dbReference>
<dbReference type="HOGENOM" id="CLU_030820_0_0_1"/>
<proteinExistence type="predicted"/>
<keyword evidence="2" id="KW-1185">Reference proteome</keyword>
<protein>
    <submittedName>
        <fullName evidence="1">Uncharacterized protein</fullName>
    </submittedName>
</protein>
<sequence length="448" mass="52344">MSSTTLDSSADTSYDPLKCLSDPNFDPSDPPLILLFVYHTLRQNFVRIWAVGHHLHNMIRGHSSVADTWILWRPGDEEWLRSNLRRDGDGWRLEDYDWKEAQKEYRRRVDRLAGRGVSDLWPASVKERIWKADTPTRASAIAWLILISPFVTQCDNLFHFKFHFSSCINKWICASGNLLPSLGLPIQPLTGFVEMLPDSGHTCSFWDSSASSWASLFSWLYNYHDYRILISLCNDKLFFPSGKDGWIRCDVCWSVRKGLPYGPLPWVLDPKVRQNQPRVWQIILLLASRSTAMWSSLDDQARVNLVNGIVFNFDHPVSEYLPMLEWMIQNQEIHQPDPHYDIFINRFPPVWRPTISSFSCTLDPPYYEICDLDGSQCDLQTPISVILWIWVERWGYRYYDTPVCICIRDRIFEWRRLLFTDILPALQISSSAPFNPIIQKFLSVLRML</sequence>
<evidence type="ECO:0000313" key="2">
    <source>
        <dbReference type="Proteomes" id="UP000027265"/>
    </source>
</evidence>
<name>A0A067PBL0_9AGAM</name>